<name>A0A494YSF9_9BACI</name>
<gene>
    <name evidence="2" type="ORF">D8M05_17800</name>
</gene>
<dbReference type="InterPro" id="IPR025711">
    <property type="entry name" value="PepSY"/>
</dbReference>
<evidence type="ECO:0000259" key="1">
    <source>
        <dbReference type="Pfam" id="PF03413"/>
    </source>
</evidence>
<comment type="caution">
    <text evidence="2">The sequence shown here is derived from an EMBL/GenBank/DDBJ whole genome shotgun (WGS) entry which is preliminary data.</text>
</comment>
<feature type="domain" description="PepSY" evidence="1">
    <location>
        <begin position="113"/>
        <end position="170"/>
    </location>
</feature>
<proteinExistence type="predicted"/>
<evidence type="ECO:0000313" key="2">
    <source>
        <dbReference type="EMBL" id="RKQ12833.1"/>
    </source>
</evidence>
<sequence length="177" mass="19943">MNKKMGIVIATLTGAAVIGFGVYQSDAAQEEPKMNVDQIEQMVKDQYDGKITELELEKGLNKQVYEVEVKANGIEYDLYLDANSGEVLKERQKEDDDIDDEELNTSDSKDNVIEIEKVKEIALAEFAGTVKEINLDEDDNRLIYEVEIRDGNKEAEFDIDAITGEILKVEVDTDDED</sequence>
<dbReference type="OrthoDB" id="5361545at2"/>
<protein>
    <recommendedName>
        <fullName evidence="1">PepSY domain-containing protein</fullName>
    </recommendedName>
</protein>
<dbReference type="Proteomes" id="UP000281813">
    <property type="component" value="Unassembled WGS sequence"/>
</dbReference>
<evidence type="ECO:0000313" key="3">
    <source>
        <dbReference type="Proteomes" id="UP000281813"/>
    </source>
</evidence>
<dbReference type="Pfam" id="PF03413">
    <property type="entry name" value="PepSY"/>
    <property type="match status" value="2"/>
</dbReference>
<organism evidence="2 3">
    <name type="scientific">Oceanobacillus bengalensis</name>
    <dbReference type="NCBI Taxonomy" id="1435466"/>
    <lineage>
        <taxon>Bacteria</taxon>
        <taxon>Bacillati</taxon>
        <taxon>Bacillota</taxon>
        <taxon>Bacilli</taxon>
        <taxon>Bacillales</taxon>
        <taxon>Bacillaceae</taxon>
        <taxon>Oceanobacillus</taxon>
    </lineage>
</organism>
<reference evidence="2 3" key="1">
    <citation type="journal article" date="2015" name="Antonie Van Leeuwenhoek">
        <title>Oceanobacillus bengalensis sp. nov., a bacterium isolated from seawater of the Bay of Bengal.</title>
        <authorList>
            <person name="Yongchang O."/>
            <person name="Xiang W."/>
            <person name="Wang G."/>
        </authorList>
    </citation>
    <scope>NUCLEOTIDE SEQUENCE [LARGE SCALE GENOMIC DNA]</scope>
    <source>
        <strain evidence="2 3">MCCC 1K00260</strain>
    </source>
</reference>
<dbReference type="RefSeq" id="WP_121134244.1">
    <property type="nucleotide sequence ID" value="NZ_JBHUFK010000056.1"/>
</dbReference>
<dbReference type="Gene3D" id="3.10.450.40">
    <property type="match status" value="2"/>
</dbReference>
<accession>A0A494YSF9</accession>
<dbReference type="EMBL" id="RBZO01000039">
    <property type="protein sequence ID" value="RKQ12833.1"/>
    <property type="molecule type" value="Genomic_DNA"/>
</dbReference>
<feature type="domain" description="PepSY" evidence="1">
    <location>
        <begin position="33"/>
        <end position="90"/>
    </location>
</feature>
<dbReference type="AlphaFoldDB" id="A0A494YSF9"/>
<keyword evidence="3" id="KW-1185">Reference proteome</keyword>